<dbReference type="EMBL" id="BOOP01000003">
    <property type="protein sequence ID" value="GII35774.1"/>
    <property type="molecule type" value="Genomic_DNA"/>
</dbReference>
<feature type="domain" description="Methyltransferase" evidence="5">
    <location>
        <begin position="85"/>
        <end position="179"/>
    </location>
</feature>
<dbReference type="PROSITE" id="PS51585">
    <property type="entry name" value="SAM_MT_TPMT"/>
    <property type="match status" value="1"/>
</dbReference>
<proteinExistence type="predicted"/>
<dbReference type="InterPro" id="IPR041698">
    <property type="entry name" value="Methyltransf_25"/>
</dbReference>
<gene>
    <name evidence="6" type="ORF">Pph01_07770</name>
</gene>
<dbReference type="PANTHER" id="PTHR43464:SF19">
    <property type="entry name" value="UBIQUINONE BIOSYNTHESIS O-METHYLTRANSFERASE, MITOCHONDRIAL"/>
    <property type="match status" value="1"/>
</dbReference>
<protein>
    <recommendedName>
        <fullName evidence="5">Methyltransferase domain-containing protein</fullName>
    </recommendedName>
</protein>
<dbReference type="PANTHER" id="PTHR43464">
    <property type="entry name" value="METHYLTRANSFERASE"/>
    <property type="match status" value="1"/>
</dbReference>
<comment type="caution">
    <text evidence="6">The sequence shown here is derived from an EMBL/GenBank/DDBJ whole genome shotgun (WGS) entry which is preliminary data.</text>
</comment>
<name>A0A8J3U482_9ACTN</name>
<evidence type="ECO:0000313" key="7">
    <source>
        <dbReference type="Proteomes" id="UP000622547"/>
    </source>
</evidence>
<accession>A0A8J3U482</accession>
<dbReference type="Gene3D" id="3.40.50.150">
    <property type="entry name" value="Vaccinia Virus protein VP39"/>
    <property type="match status" value="1"/>
</dbReference>
<dbReference type="GO" id="GO:0032259">
    <property type="term" value="P:methylation"/>
    <property type="evidence" value="ECO:0007669"/>
    <property type="project" value="UniProtKB-KW"/>
</dbReference>
<evidence type="ECO:0000259" key="5">
    <source>
        <dbReference type="Pfam" id="PF13649"/>
    </source>
</evidence>
<evidence type="ECO:0000256" key="2">
    <source>
        <dbReference type="ARBA" id="ARBA00022679"/>
    </source>
</evidence>
<evidence type="ECO:0000256" key="3">
    <source>
        <dbReference type="ARBA" id="ARBA00022691"/>
    </source>
</evidence>
<dbReference type="Proteomes" id="UP000622547">
    <property type="component" value="Unassembled WGS sequence"/>
</dbReference>
<dbReference type="AlphaFoldDB" id="A0A8J3U482"/>
<evidence type="ECO:0000313" key="6">
    <source>
        <dbReference type="EMBL" id="GII35774.1"/>
    </source>
</evidence>
<dbReference type="InterPro" id="IPR008854">
    <property type="entry name" value="TPMT"/>
</dbReference>
<evidence type="ECO:0000256" key="4">
    <source>
        <dbReference type="SAM" id="MobiDB-lite"/>
    </source>
</evidence>
<dbReference type="SUPFAM" id="SSF53335">
    <property type="entry name" value="S-adenosyl-L-methionine-dependent methyltransferases"/>
    <property type="match status" value="1"/>
</dbReference>
<keyword evidence="3" id="KW-0949">S-adenosyl-L-methionine</keyword>
<keyword evidence="2" id="KW-0808">Transferase</keyword>
<sequence length="242" mass="25692">MVKTRGLAYHGEVAGSAVRKGTTMSERSETLADDPFSGRQPTSHERMTGRPWDASYHDGPAPWDIGRPQPVMVRLAAEGGFAGAVLDVGCGTGDNALHVASLGFPVLGVDVAETALAIAREKAADRGIAAEFAVADAFHLERLGRRFETVLDCGMFHTCDGDERPAYAASLASVTEHGGTLYVLCFSDEGPETGPHPVSREELRAAFNPGAGWNVAAIESARVQTTFHDNGAPAWFATIKRV</sequence>
<feature type="region of interest" description="Disordered" evidence="4">
    <location>
        <begin position="18"/>
        <end position="54"/>
    </location>
</feature>
<evidence type="ECO:0000256" key="1">
    <source>
        <dbReference type="ARBA" id="ARBA00022603"/>
    </source>
</evidence>
<organism evidence="6 7">
    <name type="scientific">Planotetraspora phitsanulokensis</name>
    <dbReference type="NCBI Taxonomy" id="575192"/>
    <lineage>
        <taxon>Bacteria</taxon>
        <taxon>Bacillati</taxon>
        <taxon>Actinomycetota</taxon>
        <taxon>Actinomycetes</taxon>
        <taxon>Streptosporangiales</taxon>
        <taxon>Streptosporangiaceae</taxon>
        <taxon>Planotetraspora</taxon>
    </lineage>
</organism>
<keyword evidence="1" id="KW-0489">Methyltransferase</keyword>
<reference evidence="6 7" key="1">
    <citation type="submission" date="2021-01" db="EMBL/GenBank/DDBJ databases">
        <title>Whole genome shotgun sequence of Planotetraspora phitsanulokensis NBRC 104273.</title>
        <authorList>
            <person name="Komaki H."/>
            <person name="Tamura T."/>
        </authorList>
    </citation>
    <scope>NUCLEOTIDE SEQUENCE [LARGE SCALE GENOMIC DNA]</scope>
    <source>
        <strain evidence="6 7">NBRC 104273</strain>
    </source>
</reference>
<dbReference type="CDD" id="cd02440">
    <property type="entry name" value="AdoMet_MTases"/>
    <property type="match status" value="1"/>
</dbReference>
<dbReference type="Pfam" id="PF13649">
    <property type="entry name" value="Methyltransf_25"/>
    <property type="match status" value="1"/>
</dbReference>
<dbReference type="GO" id="GO:0008757">
    <property type="term" value="F:S-adenosylmethionine-dependent methyltransferase activity"/>
    <property type="evidence" value="ECO:0007669"/>
    <property type="project" value="InterPro"/>
</dbReference>
<dbReference type="InterPro" id="IPR029063">
    <property type="entry name" value="SAM-dependent_MTases_sf"/>
</dbReference>
<keyword evidence="7" id="KW-1185">Reference proteome</keyword>